<name>A0A3M8CSQ6_9BACL</name>
<proteinExistence type="predicted"/>
<evidence type="ECO:0000256" key="1">
    <source>
        <dbReference type="ARBA" id="ARBA00034221"/>
    </source>
</evidence>
<dbReference type="RefSeq" id="WP_148040437.1">
    <property type="nucleotide sequence ID" value="NZ_RHHQ01000037.1"/>
</dbReference>
<evidence type="ECO:0000259" key="4">
    <source>
        <dbReference type="Pfam" id="PF00753"/>
    </source>
</evidence>
<protein>
    <submittedName>
        <fullName evidence="5">MBL fold metallo-hydrolase</fullName>
    </submittedName>
</protein>
<reference evidence="5 6" key="1">
    <citation type="submission" date="2018-10" db="EMBL/GenBank/DDBJ databases">
        <title>Phylogenomics of Brevibacillus.</title>
        <authorList>
            <person name="Dunlap C."/>
        </authorList>
    </citation>
    <scope>NUCLEOTIDE SEQUENCE [LARGE SCALE GENOMIC DNA]</scope>
    <source>
        <strain evidence="5 6">JCM 15716</strain>
    </source>
</reference>
<dbReference type="OrthoDB" id="235784at2"/>
<comment type="caution">
    <text evidence="5">The sequence shown here is derived from an EMBL/GenBank/DDBJ whole genome shotgun (WGS) entry which is preliminary data.</text>
</comment>
<comment type="function">
    <text evidence="2">Counteracts the endogenous Pycsar antiviral defense system. Phosphodiesterase that enables metal-dependent hydrolysis of host cyclic nucleotide Pycsar defense signals such as cCMP and cUMP.</text>
</comment>
<feature type="non-terminal residue" evidence="5">
    <location>
        <position position="1"/>
    </location>
</feature>
<comment type="catalytic activity">
    <reaction evidence="3">
        <text>3',5'-cyclic UMP + H2O = UMP + H(+)</text>
        <dbReference type="Rhea" id="RHEA:70575"/>
        <dbReference type="ChEBI" id="CHEBI:15377"/>
        <dbReference type="ChEBI" id="CHEBI:15378"/>
        <dbReference type="ChEBI" id="CHEBI:57865"/>
        <dbReference type="ChEBI" id="CHEBI:184387"/>
    </reaction>
    <physiologicalReaction direction="left-to-right" evidence="3">
        <dbReference type="Rhea" id="RHEA:70576"/>
    </physiologicalReaction>
</comment>
<evidence type="ECO:0000313" key="6">
    <source>
        <dbReference type="Proteomes" id="UP000271031"/>
    </source>
</evidence>
<feature type="domain" description="Metallo-beta-lactamase" evidence="4">
    <location>
        <begin position="24"/>
        <end position="120"/>
    </location>
</feature>
<evidence type="ECO:0000313" key="5">
    <source>
        <dbReference type="EMBL" id="RNB78327.1"/>
    </source>
</evidence>
<dbReference type="Proteomes" id="UP000271031">
    <property type="component" value="Unassembled WGS sequence"/>
</dbReference>
<dbReference type="GO" id="GO:0016787">
    <property type="term" value="F:hydrolase activity"/>
    <property type="evidence" value="ECO:0007669"/>
    <property type="project" value="UniProtKB-KW"/>
</dbReference>
<keyword evidence="5" id="KW-0378">Hydrolase</keyword>
<sequence length="130" mass="14758">TYENVTCIDCKVSIGGKDSSVYLYLVDGLLIDTGAKILEDELISFYEATSFEQVVLTHGHEDHVGTAAWIERNRNMPILIHENGIVPCSKPANYRKYRQDTWGIREPFTPQRLGDTVETGSYKWSVIYTP</sequence>
<keyword evidence="6" id="KW-1185">Reference proteome</keyword>
<gene>
    <name evidence="5" type="ORF">EDM56_30720</name>
</gene>
<evidence type="ECO:0000256" key="2">
    <source>
        <dbReference type="ARBA" id="ARBA00034301"/>
    </source>
</evidence>
<dbReference type="InterPro" id="IPR036866">
    <property type="entry name" value="RibonucZ/Hydroxyglut_hydro"/>
</dbReference>
<comment type="catalytic activity">
    <reaction evidence="1">
        <text>3',5'-cyclic CMP + H2O = CMP + H(+)</text>
        <dbReference type="Rhea" id="RHEA:72675"/>
        <dbReference type="ChEBI" id="CHEBI:15377"/>
        <dbReference type="ChEBI" id="CHEBI:15378"/>
        <dbReference type="ChEBI" id="CHEBI:58003"/>
        <dbReference type="ChEBI" id="CHEBI:60377"/>
    </reaction>
    <physiologicalReaction direction="left-to-right" evidence="1">
        <dbReference type="Rhea" id="RHEA:72676"/>
    </physiologicalReaction>
</comment>
<dbReference type="Pfam" id="PF00753">
    <property type="entry name" value="Lactamase_B"/>
    <property type="match status" value="1"/>
</dbReference>
<dbReference type="InterPro" id="IPR001279">
    <property type="entry name" value="Metallo-B-lactamas"/>
</dbReference>
<organism evidence="5 6">
    <name type="scientific">Brevibacillus fluminis</name>
    <dbReference type="NCBI Taxonomy" id="511487"/>
    <lineage>
        <taxon>Bacteria</taxon>
        <taxon>Bacillati</taxon>
        <taxon>Bacillota</taxon>
        <taxon>Bacilli</taxon>
        <taxon>Bacillales</taxon>
        <taxon>Paenibacillaceae</taxon>
        <taxon>Brevibacillus</taxon>
    </lineage>
</organism>
<dbReference type="AlphaFoldDB" id="A0A3M8CSQ6"/>
<dbReference type="SUPFAM" id="SSF56281">
    <property type="entry name" value="Metallo-hydrolase/oxidoreductase"/>
    <property type="match status" value="1"/>
</dbReference>
<evidence type="ECO:0000256" key="3">
    <source>
        <dbReference type="ARBA" id="ARBA00048505"/>
    </source>
</evidence>
<dbReference type="EMBL" id="RHHQ01000037">
    <property type="protein sequence ID" value="RNB78327.1"/>
    <property type="molecule type" value="Genomic_DNA"/>
</dbReference>
<accession>A0A3M8CSQ6</accession>
<dbReference type="Gene3D" id="3.60.15.10">
    <property type="entry name" value="Ribonuclease Z/Hydroxyacylglutathione hydrolase-like"/>
    <property type="match status" value="1"/>
</dbReference>
<dbReference type="CDD" id="cd06262">
    <property type="entry name" value="metallo-hydrolase-like_MBL-fold"/>
    <property type="match status" value="1"/>
</dbReference>
<feature type="non-terminal residue" evidence="5">
    <location>
        <position position="130"/>
    </location>
</feature>